<accession>A0A2H4P867</accession>
<organism evidence="1 2">
    <name type="scientific">Pseudomonas phage ventosus</name>
    <dbReference type="NCBI Taxonomy" id="2048980"/>
    <lineage>
        <taxon>Viruses</taxon>
        <taxon>Duplodnaviria</taxon>
        <taxon>Heunggongvirae</taxon>
        <taxon>Uroviricota</taxon>
        <taxon>Caudoviricetes</taxon>
        <taxon>Vandenendeviridae</taxon>
        <taxon>Gorskivirinae</taxon>
        <taxon>Ventosusvirus</taxon>
        <taxon>Ventosusvirus ventosus</taxon>
    </lineage>
</organism>
<sequence length="127" mass="14394">MKEVTIKSIYGKTLAFRPYNLNGNRDAVEVTYRDDDGNFKGGMIFREEVMAELRSALSVPAEKEPDTGTFFLLRQKKSKPSKVKVCFAPEHGAGKEYRTRSAAQSAAATLNERYTEWNYFVAKKETV</sequence>
<keyword evidence="2" id="KW-1185">Reference proteome</keyword>
<reference evidence="1 2" key="1">
    <citation type="submission" date="2017-09" db="EMBL/GenBank/DDBJ databases">
        <authorList>
            <person name="Ehlers B."/>
            <person name="Leendertz F.H."/>
        </authorList>
    </citation>
    <scope>NUCLEOTIDE SEQUENCE [LARGE SCALE GENOMIC DNA]</scope>
</reference>
<evidence type="ECO:0000313" key="1">
    <source>
        <dbReference type="EMBL" id="ATW58367.1"/>
    </source>
</evidence>
<dbReference type="Proteomes" id="UP000241096">
    <property type="component" value="Segment"/>
</dbReference>
<evidence type="ECO:0000313" key="2">
    <source>
        <dbReference type="Proteomes" id="UP000241096"/>
    </source>
</evidence>
<dbReference type="EMBL" id="MG018930">
    <property type="protein sequence ID" value="ATW58367.1"/>
    <property type="molecule type" value="Genomic_DNA"/>
</dbReference>
<protein>
    <submittedName>
        <fullName evidence="1">Uncharacterized protein</fullName>
    </submittedName>
</protein>
<proteinExistence type="predicted"/>
<name>A0A2H4P867_9CAUD</name>
<gene>
    <name evidence="1" type="ORF">CNR37_00160</name>
</gene>